<feature type="chain" id="PRO_5047382736" evidence="10">
    <location>
        <begin position="31"/>
        <end position="619"/>
    </location>
</feature>
<evidence type="ECO:0000256" key="10">
    <source>
        <dbReference type="SAM" id="SignalP"/>
    </source>
</evidence>
<keyword evidence="9" id="KW-0624">Polysaccharide degradation</keyword>
<keyword evidence="6" id="KW-0106">Calcium</keyword>
<dbReference type="CDD" id="cd00063">
    <property type="entry name" value="FN3"/>
    <property type="match status" value="1"/>
</dbReference>
<evidence type="ECO:0000256" key="9">
    <source>
        <dbReference type="ARBA" id="ARBA00023326"/>
    </source>
</evidence>
<dbReference type="InterPro" id="IPR029058">
    <property type="entry name" value="AB_hydrolase_fold"/>
</dbReference>
<dbReference type="PROSITE" id="PS50853">
    <property type="entry name" value="FN3"/>
    <property type="match status" value="1"/>
</dbReference>
<gene>
    <name evidence="12" type="ORF">ACFPWU_00395</name>
</gene>
<evidence type="ECO:0000256" key="2">
    <source>
        <dbReference type="ARBA" id="ARBA00022487"/>
    </source>
</evidence>
<dbReference type="Gene3D" id="3.40.50.1820">
    <property type="entry name" value="alpha/beta hydrolase"/>
    <property type="match status" value="1"/>
</dbReference>
<evidence type="ECO:0000256" key="3">
    <source>
        <dbReference type="ARBA" id="ARBA00022723"/>
    </source>
</evidence>
<protein>
    <submittedName>
        <fullName evidence="12">Tannase/feruloyl esterase family alpha/beta hydrolase</fullName>
    </submittedName>
</protein>
<dbReference type="InterPro" id="IPR011118">
    <property type="entry name" value="Tannase/feruloyl_esterase"/>
</dbReference>
<dbReference type="PANTHER" id="PTHR33938:SF15">
    <property type="entry name" value="FERULOYL ESTERASE B-RELATED"/>
    <property type="match status" value="1"/>
</dbReference>
<evidence type="ECO:0000313" key="13">
    <source>
        <dbReference type="Proteomes" id="UP001596098"/>
    </source>
</evidence>
<dbReference type="SUPFAM" id="SSF53474">
    <property type="entry name" value="alpha/beta-Hydrolases"/>
    <property type="match status" value="1"/>
</dbReference>
<keyword evidence="8" id="KW-0326">Glycosidase</keyword>
<dbReference type="RefSeq" id="WP_128220164.1">
    <property type="nucleotide sequence ID" value="NZ_CP034929.1"/>
</dbReference>
<keyword evidence="5 12" id="KW-0378">Hydrolase</keyword>
<dbReference type="InterPro" id="IPR036116">
    <property type="entry name" value="FN3_sf"/>
</dbReference>
<feature type="signal peptide" evidence="10">
    <location>
        <begin position="1"/>
        <end position="30"/>
    </location>
</feature>
<keyword evidence="2" id="KW-0719">Serine esterase</keyword>
<keyword evidence="3" id="KW-0479">Metal-binding</keyword>
<keyword evidence="4 10" id="KW-0732">Signal</keyword>
<evidence type="ECO:0000256" key="6">
    <source>
        <dbReference type="ARBA" id="ARBA00022837"/>
    </source>
</evidence>
<evidence type="ECO:0000256" key="5">
    <source>
        <dbReference type="ARBA" id="ARBA00022801"/>
    </source>
</evidence>
<dbReference type="PANTHER" id="PTHR33938">
    <property type="entry name" value="FERULOYL ESTERASE B-RELATED"/>
    <property type="match status" value="1"/>
</dbReference>
<dbReference type="Gene3D" id="2.60.40.10">
    <property type="entry name" value="Immunoglobulins"/>
    <property type="match status" value="1"/>
</dbReference>
<dbReference type="GO" id="GO:0016787">
    <property type="term" value="F:hydrolase activity"/>
    <property type="evidence" value="ECO:0007669"/>
    <property type="project" value="UniProtKB-KW"/>
</dbReference>
<evidence type="ECO:0000313" key="12">
    <source>
        <dbReference type="EMBL" id="MFC6152127.1"/>
    </source>
</evidence>
<organism evidence="12 13">
    <name type="scientific">Nocardioides yefusunii</name>
    <dbReference type="NCBI Taxonomy" id="2500546"/>
    <lineage>
        <taxon>Bacteria</taxon>
        <taxon>Bacillati</taxon>
        <taxon>Actinomycetota</taxon>
        <taxon>Actinomycetes</taxon>
        <taxon>Propionibacteriales</taxon>
        <taxon>Nocardioidaceae</taxon>
        <taxon>Nocardioides</taxon>
    </lineage>
</organism>
<keyword evidence="7" id="KW-1015">Disulfide bond</keyword>
<keyword evidence="9" id="KW-0119">Carbohydrate metabolism</keyword>
<reference evidence="13" key="1">
    <citation type="journal article" date="2019" name="Int. J. Syst. Evol. Microbiol.">
        <title>The Global Catalogue of Microorganisms (GCM) 10K type strain sequencing project: providing services to taxonomists for standard genome sequencing and annotation.</title>
        <authorList>
            <consortium name="The Broad Institute Genomics Platform"/>
            <consortium name="The Broad Institute Genome Sequencing Center for Infectious Disease"/>
            <person name="Wu L."/>
            <person name="Ma J."/>
        </authorList>
    </citation>
    <scope>NUCLEOTIDE SEQUENCE [LARGE SCALE GENOMIC DNA]</scope>
    <source>
        <strain evidence="13">DFY28</strain>
    </source>
</reference>
<dbReference type="Proteomes" id="UP001596098">
    <property type="component" value="Unassembled WGS sequence"/>
</dbReference>
<evidence type="ECO:0000256" key="4">
    <source>
        <dbReference type="ARBA" id="ARBA00022729"/>
    </source>
</evidence>
<feature type="domain" description="Fibronectin type-III" evidence="11">
    <location>
        <begin position="524"/>
        <end position="619"/>
    </location>
</feature>
<dbReference type="SUPFAM" id="SSF49265">
    <property type="entry name" value="Fibronectin type III"/>
    <property type="match status" value="1"/>
</dbReference>
<evidence type="ECO:0000259" key="11">
    <source>
        <dbReference type="PROSITE" id="PS50853"/>
    </source>
</evidence>
<keyword evidence="13" id="KW-1185">Reference proteome</keyword>
<accession>A0ABW1QTE2</accession>
<sequence length="619" mass="66568">MSRRWLAPLTSLTLALSGTFALSATSTAVATPATTTLSSDACVALLSHEDPSVSGARITSAEIITAAGTMPEHCRVTGTVTNKAGGLATFRVNLPTAGHDGRMYFRGCGGSCGSLIGPDPTWLARGHVVATTDMVTHSYGSLSFAWARNNREAEIDFSYRATHEATVIAKNLTKAAYGARPSHSYFYGGSTGGRQALVGAQRYPYDYDGIIALYPASNETSIGTLHLLWSAGANLDAQGEPIMTNADAEILHADVIAYCDPKDGLTDGLIEDPRACNFKASQSRLSPAKAAVAQLIYDGPRDSSGKALTPGGPELGSELNWRNNYIQADGAAESVYTSFGKSFTRDAAFEDDLPEDWTPDQFDWDTDPARLGFMEQFYTSTNTDLSTFHRAGGKLLLFQGWSDQSVVPAFTLDYHARLVAHMGKATTDEFLRFYTVPGLGHSALPLDPTLELHDWVENGKAPHAFVARNLTGATKAATRPLYPFPLVPRWSGKGNINDLATWRSFDPTARPIAPVRPAEPVAKAPGKVSKVKVNGKTRARTRTVSWRAPAAVKGAPVLRYRITVSQKGKVTSNRTIRSSVRSMKFSTSKLRSGRAKVTVRAVNNTGSSAPASVVFRIKK</sequence>
<dbReference type="Pfam" id="PF07519">
    <property type="entry name" value="Tannase"/>
    <property type="match status" value="1"/>
</dbReference>
<comment type="caution">
    <text evidence="12">The sequence shown here is derived from an EMBL/GenBank/DDBJ whole genome shotgun (WGS) entry which is preliminary data.</text>
</comment>
<proteinExistence type="inferred from homology"/>
<dbReference type="InterPro" id="IPR013783">
    <property type="entry name" value="Ig-like_fold"/>
</dbReference>
<evidence type="ECO:0000256" key="7">
    <source>
        <dbReference type="ARBA" id="ARBA00023157"/>
    </source>
</evidence>
<comment type="similarity">
    <text evidence="1">Belongs to the tannase family.</text>
</comment>
<dbReference type="EMBL" id="JBHSQI010000001">
    <property type="protein sequence ID" value="MFC6152127.1"/>
    <property type="molecule type" value="Genomic_DNA"/>
</dbReference>
<name>A0ABW1QTE2_9ACTN</name>
<evidence type="ECO:0000256" key="1">
    <source>
        <dbReference type="ARBA" id="ARBA00006249"/>
    </source>
</evidence>
<dbReference type="InterPro" id="IPR003961">
    <property type="entry name" value="FN3_dom"/>
</dbReference>
<evidence type="ECO:0000256" key="8">
    <source>
        <dbReference type="ARBA" id="ARBA00023295"/>
    </source>
</evidence>
<dbReference type="Pfam" id="PF00041">
    <property type="entry name" value="fn3"/>
    <property type="match status" value="1"/>
</dbReference>